<protein>
    <submittedName>
        <fullName evidence="1">Uncharacterized protein</fullName>
    </submittedName>
</protein>
<reference evidence="2" key="1">
    <citation type="journal article" date="2023" name="Proc. Natl. Acad. Sci. U.S.A.">
        <title>Genomic and structural basis for evolution of tropane alkaloid biosynthesis.</title>
        <authorList>
            <person name="Wanga Y.-J."/>
            <person name="Taina T."/>
            <person name="Yua J.-Y."/>
            <person name="Lia J."/>
            <person name="Xua B."/>
            <person name="Chenc J."/>
            <person name="D'Auriad J.C."/>
            <person name="Huanga J.-P."/>
            <person name="Huanga S.-X."/>
        </authorList>
    </citation>
    <scope>NUCLEOTIDE SEQUENCE [LARGE SCALE GENOMIC DNA]</scope>
    <source>
        <strain evidence="2">cv. KIB-2019</strain>
    </source>
</reference>
<accession>A0A9Q1RKK8</accession>
<dbReference type="Proteomes" id="UP001152561">
    <property type="component" value="Unassembled WGS sequence"/>
</dbReference>
<evidence type="ECO:0000313" key="2">
    <source>
        <dbReference type="Proteomes" id="UP001152561"/>
    </source>
</evidence>
<comment type="caution">
    <text evidence="1">The sequence shown here is derived from an EMBL/GenBank/DDBJ whole genome shotgun (WGS) entry which is preliminary data.</text>
</comment>
<evidence type="ECO:0000313" key="1">
    <source>
        <dbReference type="EMBL" id="KAJ8560834.1"/>
    </source>
</evidence>
<gene>
    <name evidence="1" type="ORF">K7X08_022694</name>
</gene>
<proteinExistence type="predicted"/>
<name>A0A9Q1RKK8_9SOLA</name>
<organism evidence="1 2">
    <name type="scientific">Anisodus acutangulus</name>
    <dbReference type="NCBI Taxonomy" id="402998"/>
    <lineage>
        <taxon>Eukaryota</taxon>
        <taxon>Viridiplantae</taxon>
        <taxon>Streptophyta</taxon>
        <taxon>Embryophyta</taxon>
        <taxon>Tracheophyta</taxon>
        <taxon>Spermatophyta</taxon>
        <taxon>Magnoliopsida</taxon>
        <taxon>eudicotyledons</taxon>
        <taxon>Gunneridae</taxon>
        <taxon>Pentapetalae</taxon>
        <taxon>asterids</taxon>
        <taxon>lamiids</taxon>
        <taxon>Solanales</taxon>
        <taxon>Solanaceae</taxon>
        <taxon>Solanoideae</taxon>
        <taxon>Hyoscyameae</taxon>
        <taxon>Anisodus</taxon>
    </lineage>
</organism>
<sequence>MPLLSKQYYHSTVNHVRQNLVLDFAFKEKGLGEKRNGGSGIGGEPASGSFQAPFWNSSYAAEHCLNGELGLQVGPESYCTPSSKCRVQSKAFCCSYHEN</sequence>
<dbReference type="AlphaFoldDB" id="A0A9Q1RKK8"/>
<dbReference type="EMBL" id="JAJAGQ010000006">
    <property type="protein sequence ID" value="KAJ8560834.1"/>
    <property type="molecule type" value="Genomic_DNA"/>
</dbReference>
<keyword evidence="2" id="KW-1185">Reference proteome</keyword>